<name>A0ABW4CF98_9LACO</name>
<organism evidence="2 3">
    <name type="scientific">Lacticaseibacillus mingshuiensis</name>
    <dbReference type="NCBI Taxonomy" id="2799574"/>
    <lineage>
        <taxon>Bacteria</taxon>
        <taxon>Bacillati</taxon>
        <taxon>Bacillota</taxon>
        <taxon>Bacilli</taxon>
        <taxon>Lactobacillales</taxon>
        <taxon>Lactobacillaceae</taxon>
        <taxon>Lacticaseibacillus</taxon>
    </lineage>
</organism>
<reference evidence="3" key="1">
    <citation type="journal article" date="2019" name="Int. J. Syst. Evol. Microbiol.">
        <title>The Global Catalogue of Microorganisms (GCM) 10K type strain sequencing project: providing services to taxonomists for standard genome sequencing and annotation.</title>
        <authorList>
            <consortium name="The Broad Institute Genomics Platform"/>
            <consortium name="The Broad Institute Genome Sequencing Center for Infectious Disease"/>
            <person name="Wu L."/>
            <person name="Ma J."/>
        </authorList>
    </citation>
    <scope>NUCLEOTIDE SEQUENCE [LARGE SCALE GENOMIC DNA]</scope>
    <source>
        <strain evidence="3">CCM 8980</strain>
    </source>
</reference>
<keyword evidence="1" id="KW-1133">Transmembrane helix</keyword>
<keyword evidence="3" id="KW-1185">Reference proteome</keyword>
<feature type="transmembrane region" description="Helical" evidence="1">
    <location>
        <begin position="12"/>
        <end position="30"/>
    </location>
</feature>
<dbReference type="EMBL" id="JBHTOC010000005">
    <property type="protein sequence ID" value="MFD1429472.1"/>
    <property type="molecule type" value="Genomic_DNA"/>
</dbReference>
<keyword evidence="1" id="KW-0472">Membrane</keyword>
<evidence type="ECO:0000313" key="3">
    <source>
        <dbReference type="Proteomes" id="UP001597196"/>
    </source>
</evidence>
<dbReference type="Pfam" id="PF10078">
    <property type="entry name" value="DUF2316"/>
    <property type="match status" value="1"/>
</dbReference>
<accession>A0ABW4CF98</accession>
<dbReference type="InterPro" id="IPR018757">
    <property type="entry name" value="DUF2316"/>
</dbReference>
<evidence type="ECO:0000313" key="2">
    <source>
        <dbReference type="EMBL" id="MFD1429472.1"/>
    </source>
</evidence>
<gene>
    <name evidence="2" type="ORF">ACFQ4P_04310</name>
</gene>
<proteinExistence type="predicted"/>
<sequence length="149" mass="16566">MTHREKTRREVAAYVTLNAALVITLHVPFAKVKPFPQPGLLKGSKIMSLTPEQKAATKHELAENFAKTGLTQAQVCADLRISAAKFDHIMTLTQTSLEDPWIMRNYLLEKVAAAGQTPLPFTALSGDWHRHWFLNSAAIDARQMSAGDR</sequence>
<protein>
    <submittedName>
        <fullName evidence="2">DUF2316 family protein</fullName>
    </submittedName>
</protein>
<comment type="caution">
    <text evidence="2">The sequence shown here is derived from an EMBL/GenBank/DDBJ whole genome shotgun (WGS) entry which is preliminary data.</text>
</comment>
<evidence type="ECO:0000256" key="1">
    <source>
        <dbReference type="SAM" id="Phobius"/>
    </source>
</evidence>
<keyword evidence="1" id="KW-0812">Transmembrane</keyword>
<dbReference type="Proteomes" id="UP001597196">
    <property type="component" value="Unassembled WGS sequence"/>
</dbReference>